<protein>
    <submittedName>
        <fullName evidence="1">Secreted protein</fullName>
    </submittedName>
</protein>
<organism evidence="1">
    <name type="scientific">Mesocestoides corti</name>
    <name type="common">Flatworm</name>
    <dbReference type="NCBI Taxonomy" id="53468"/>
    <lineage>
        <taxon>Eukaryota</taxon>
        <taxon>Metazoa</taxon>
        <taxon>Spiralia</taxon>
        <taxon>Lophotrochozoa</taxon>
        <taxon>Platyhelminthes</taxon>
        <taxon>Cestoda</taxon>
        <taxon>Eucestoda</taxon>
        <taxon>Cyclophyllidea</taxon>
        <taxon>Mesocestoididae</taxon>
        <taxon>Mesocestoides</taxon>
    </lineage>
</organism>
<evidence type="ECO:0000313" key="1">
    <source>
        <dbReference type="WBParaSite" id="MCU_013218-RA"/>
    </source>
</evidence>
<dbReference type="AlphaFoldDB" id="A0A5K3FZM7"/>
<accession>A0A5K3FZM7</accession>
<name>A0A5K3FZM7_MESCO</name>
<proteinExistence type="predicted"/>
<dbReference type="WBParaSite" id="MCU_013218-RA">
    <property type="protein sequence ID" value="MCU_013218-RA"/>
    <property type="gene ID" value="MCU_013218"/>
</dbReference>
<sequence length="73" mass="8470">MPKVFPNKRPTCIKFAQVFVASFSVYCIDIYGNGNLSRLDQTSIDRNHSRNYCSTHCVDFPAQLPRISFQRRI</sequence>
<reference evidence="1" key="1">
    <citation type="submission" date="2019-11" db="UniProtKB">
        <authorList>
            <consortium name="WormBaseParasite"/>
        </authorList>
    </citation>
    <scope>IDENTIFICATION</scope>
</reference>